<keyword evidence="2" id="KW-0812">Transmembrane</keyword>
<feature type="region of interest" description="Disordered" evidence="1">
    <location>
        <begin position="218"/>
        <end position="244"/>
    </location>
</feature>
<reference evidence="4 5" key="1">
    <citation type="submission" date="2021-01" db="EMBL/GenBank/DDBJ databases">
        <title>Genome sequence of Shewanella schlegeliana JCM 11561.</title>
        <authorList>
            <person name="Zhang H."/>
            <person name="Li C."/>
        </authorList>
    </citation>
    <scope>NUCLEOTIDE SEQUENCE [LARGE SCALE GENOMIC DNA]</scope>
    <source>
        <strain evidence="4 5">JCM 11561</strain>
    </source>
</reference>
<sequence length="244" mass="27041">MDSEIENEMANEIKSKIEYSNPVPPMSATSEQVGIKGDSKSYVANEPHRIIERDDWQGFDQVPLQPVDNNHYTQVLSESLLFGTLVFIAASLGLILSGELNLGLLVITLTGLILLLCTIGYLRYRHAKSLAYATCEHEFLMQKGFWWVKRTSLPYSRLQHVSISHGPLERHFNLSTIKCFSAGSGSAEIELPGIDQRTAEHLRQHLLAQAANAHTSADVRSDIQSQADASAPTIKTLESHNDDA</sequence>
<evidence type="ECO:0000256" key="1">
    <source>
        <dbReference type="SAM" id="MobiDB-lite"/>
    </source>
</evidence>
<keyword evidence="2" id="KW-0472">Membrane</keyword>
<dbReference type="EMBL" id="JAESVD010000008">
    <property type="protein sequence ID" value="MBL4914413.1"/>
    <property type="molecule type" value="Genomic_DNA"/>
</dbReference>
<comment type="caution">
    <text evidence="4">The sequence shown here is derived from an EMBL/GenBank/DDBJ whole genome shotgun (WGS) entry which is preliminary data.</text>
</comment>
<feature type="domain" description="YdbS-like PH" evidence="3">
    <location>
        <begin position="128"/>
        <end position="206"/>
    </location>
</feature>
<dbReference type="PANTHER" id="PTHR34473">
    <property type="entry name" value="UPF0699 TRANSMEMBRANE PROTEIN YDBS"/>
    <property type="match status" value="1"/>
</dbReference>
<keyword evidence="2" id="KW-1133">Transmembrane helix</keyword>
<evidence type="ECO:0000256" key="2">
    <source>
        <dbReference type="SAM" id="Phobius"/>
    </source>
</evidence>
<dbReference type="Pfam" id="PF03703">
    <property type="entry name" value="bPH_2"/>
    <property type="match status" value="1"/>
</dbReference>
<protein>
    <submittedName>
        <fullName evidence="4">PH domain-containing protein</fullName>
    </submittedName>
</protein>
<evidence type="ECO:0000259" key="3">
    <source>
        <dbReference type="Pfam" id="PF03703"/>
    </source>
</evidence>
<dbReference type="InterPro" id="IPR005182">
    <property type="entry name" value="YdbS-like_PH"/>
</dbReference>
<dbReference type="Proteomes" id="UP000604898">
    <property type="component" value="Unassembled WGS sequence"/>
</dbReference>
<keyword evidence="5" id="KW-1185">Reference proteome</keyword>
<proteinExistence type="predicted"/>
<feature type="transmembrane region" description="Helical" evidence="2">
    <location>
        <begin position="102"/>
        <end position="122"/>
    </location>
</feature>
<organism evidence="4 5">
    <name type="scientific">Shewanella schlegeliana</name>
    <dbReference type="NCBI Taxonomy" id="190308"/>
    <lineage>
        <taxon>Bacteria</taxon>
        <taxon>Pseudomonadati</taxon>
        <taxon>Pseudomonadota</taxon>
        <taxon>Gammaproteobacteria</taxon>
        <taxon>Alteromonadales</taxon>
        <taxon>Shewanellaceae</taxon>
        <taxon>Shewanella</taxon>
    </lineage>
</organism>
<name>A0ABS1T0U8_9GAMM</name>
<evidence type="ECO:0000313" key="5">
    <source>
        <dbReference type="Proteomes" id="UP000604898"/>
    </source>
</evidence>
<accession>A0ABS1T0U8</accession>
<evidence type="ECO:0000313" key="4">
    <source>
        <dbReference type="EMBL" id="MBL4914413.1"/>
    </source>
</evidence>
<dbReference type="RefSeq" id="WP_202722661.1">
    <property type="nucleotide sequence ID" value="NZ_BPEX01000015.1"/>
</dbReference>
<dbReference type="PANTHER" id="PTHR34473:SF2">
    <property type="entry name" value="UPF0699 TRANSMEMBRANE PROTEIN YDBT"/>
    <property type="match status" value="1"/>
</dbReference>
<feature type="transmembrane region" description="Helical" evidence="2">
    <location>
        <begin position="79"/>
        <end position="96"/>
    </location>
</feature>
<gene>
    <name evidence="4" type="ORF">JMA39_15010</name>
</gene>